<feature type="chain" id="PRO_5022054920" evidence="7">
    <location>
        <begin position="21"/>
        <end position="191"/>
    </location>
</feature>
<gene>
    <name evidence="9" type="ORF">FN924_05055</name>
</gene>
<proteinExistence type="predicted"/>
<keyword evidence="10" id="KW-1185">Reference proteome</keyword>
<evidence type="ECO:0000259" key="8">
    <source>
        <dbReference type="Pfam" id="PF04234"/>
    </source>
</evidence>
<feature type="domain" description="CopC" evidence="8">
    <location>
        <begin position="21"/>
        <end position="113"/>
    </location>
</feature>
<protein>
    <submittedName>
        <fullName evidence="9">Copper resistance protein CopC</fullName>
    </submittedName>
</protein>
<evidence type="ECO:0000313" key="9">
    <source>
        <dbReference type="EMBL" id="QDP39600.1"/>
    </source>
</evidence>
<evidence type="ECO:0000256" key="5">
    <source>
        <dbReference type="SAM" id="MobiDB-lite"/>
    </source>
</evidence>
<dbReference type="GO" id="GO:0006825">
    <property type="term" value="P:copper ion transport"/>
    <property type="evidence" value="ECO:0007669"/>
    <property type="project" value="InterPro"/>
</dbReference>
<dbReference type="OrthoDB" id="2353937at2"/>
<dbReference type="KEGG" id="aqt:FN924_05055"/>
<feature type="signal peptide" evidence="7">
    <location>
        <begin position="1"/>
        <end position="20"/>
    </location>
</feature>
<keyword evidence="2" id="KW-0479">Metal-binding</keyword>
<name>A0A516KDZ0_9BACI</name>
<organism evidence="9 10">
    <name type="scientific">Radiobacillus deserti</name>
    <dbReference type="NCBI Taxonomy" id="2594883"/>
    <lineage>
        <taxon>Bacteria</taxon>
        <taxon>Bacillati</taxon>
        <taxon>Bacillota</taxon>
        <taxon>Bacilli</taxon>
        <taxon>Bacillales</taxon>
        <taxon>Bacillaceae</taxon>
        <taxon>Radiobacillus</taxon>
    </lineage>
</organism>
<reference evidence="9 10" key="1">
    <citation type="submission" date="2019-07" db="EMBL/GenBank/DDBJ databases">
        <authorList>
            <person name="Li J."/>
        </authorList>
    </citation>
    <scope>NUCLEOTIDE SEQUENCE [LARGE SCALE GENOMIC DNA]</scope>
    <source>
        <strain evidence="9 10">TKL69</strain>
    </source>
</reference>
<evidence type="ECO:0000256" key="3">
    <source>
        <dbReference type="ARBA" id="ARBA00022729"/>
    </source>
</evidence>
<feature type="region of interest" description="Disordered" evidence="5">
    <location>
        <begin position="117"/>
        <end position="160"/>
    </location>
</feature>
<dbReference type="GO" id="GO:0005507">
    <property type="term" value="F:copper ion binding"/>
    <property type="evidence" value="ECO:0007669"/>
    <property type="project" value="InterPro"/>
</dbReference>
<dbReference type="Proteomes" id="UP000315215">
    <property type="component" value="Chromosome"/>
</dbReference>
<comment type="subcellular location">
    <subcellularLocation>
        <location evidence="1">Cell envelope</location>
    </subcellularLocation>
</comment>
<dbReference type="GO" id="GO:0005886">
    <property type="term" value="C:plasma membrane"/>
    <property type="evidence" value="ECO:0007669"/>
    <property type="project" value="TreeGrafter"/>
</dbReference>
<evidence type="ECO:0000256" key="1">
    <source>
        <dbReference type="ARBA" id="ARBA00004196"/>
    </source>
</evidence>
<dbReference type="RefSeq" id="WP_143892353.1">
    <property type="nucleotide sequence ID" value="NZ_CP041666.1"/>
</dbReference>
<dbReference type="PANTHER" id="PTHR34820">
    <property type="entry name" value="INNER MEMBRANE PROTEIN YEBZ"/>
    <property type="match status" value="1"/>
</dbReference>
<evidence type="ECO:0000256" key="2">
    <source>
        <dbReference type="ARBA" id="ARBA00022723"/>
    </source>
</evidence>
<dbReference type="AlphaFoldDB" id="A0A516KDZ0"/>
<dbReference type="InterPro" id="IPR014756">
    <property type="entry name" value="Ig_E-set"/>
</dbReference>
<dbReference type="InterPro" id="IPR014755">
    <property type="entry name" value="Cu-Rt/internalin_Ig-like"/>
</dbReference>
<evidence type="ECO:0000313" key="10">
    <source>
        <dbReference type="Proteomes" id="UP000315215"/>
    </source>
</evidence>
<evidence type="ECO:0000256" key="6">
    <source>
        <dbReference type="SAM" id="Phobius"/>
    </source>
</evidence>
<sequence length="191" mass="20706">MKKIWTVLALLLLFAPTVQAHSVLIESNPAEGATMQEELSQISLTFNTKVEEGSTFTLVSGDGQELTPLEVNIQDSVLTGTFDPPVPNADYTVEYDVIGADGHPIEGSYTFSVAVETNEQEAEEPEDETIEDDTKTEDTSEQSSETDPEEASTTDNSEENSTNWVAIVVIAVVVIALIVILGVSRRKSKGR</sequence>
<dbReference type="EMBL" id="CP041666">
    <property type="protein sequence ID" value="QDP39600.1"/>
    <property type="molecule type" value="Genomic_DNA"/>
</dbReference>
<evidence type="ECO:0000256" key="4">
    <source>
        <dbReference type="ARBA" id="ARBA00023008"/>
    </source>
</evidence>
<dbReference type="Gene3D" id="2.60.40.1220">
    <property type="match status" value="1"/>
</dbReference>
<evidence type="ECO:0000256" key="7">
    <source>
        <dbReference type="SAM" id="SignalP"/>
    </source>
</evidence>
<keyword evidence="4" id="KW-0186">Copper</keyword>
<dbReference type="GO" id="GO:0030313">
    <property type="term" value="C:cell envelope"/>
    <property type="evidence" value="ECO:0007669"/>
    <property type="project" value="UniProtKB-SubCell"/>
</dbReference>
<dbReference type="InterPro" id="IPR007348">
    <property type="entry name" value="CopC_dom"/>
</dbReference>
<dbReference type="Pfam" id="PF04234">
    <property type="entry name" value="CopC"/>
    <property type="match status" value="1"/>
</dbReference>
<dbReference type="SUPFAM" id="SSF81296">
    <property type="entry name" value="E set domains"/>
    <property type="match status" value="1"/>
</dbReference>
<keyword evidence="3 7" id="KW-0732">Signal</keyword>
<feature type="transmembrane region" description="Helical" evidence="6">
    <location>
        <begin position="164"/>
        <end position="183"/>
    </location>
</feature>
<dbReference type="GO" id="GO:0046688">
    <property type="term" value="P:response to copper ion"/>
    <property type="evidence" value="ECO:0007669"/>
    <property type="project" value="InterPro"/>
</dbReference>
<dbReference type="GO" id="GO:0042597">
    <property type="term" value="C:periplasmic space"/>
    <property type="evidence" value="ECO:0007669"/>
    <property type="project" value="InterPro"/>
</dbReference>
<keyword evidence="6" id="KW-0472">Membrane</keyword>
<feature type="compositionally biased region" description="Acidic residues" evidence="5">
    <location>
        <begin position="118"/>
        <end position="131"/>
    </location>
</feature>
<dbReference type="InterPro" id="IPR032694">
    <property type="entry name" value="CopC/D"/>
</dbReference>
<dbReference type="PANTHER" id="PTHR34820:SF4">
    <property type="entry name" value="INNER MEMBRANE PROTEIN YEBZ"/>
    <property type="match status" value="1"/>
</dbReference>
<accession>A0A516KDZ0</accession>
<keyword evidence="6" id="KW-1133">Transmembrane helix</keyword>
<keyword evidence="6" id="KW-0812">Transmembrane</keyword>
<feature type="compositionally biased region" description="Acidic residues" evidence="5">
    <location>
        <begin position="144"/>
        <end position="158"/>
    </location>
</feature>